<keyword evidence="1" id="KW-0175">Coiled coil</keyword>
<dbReference type="InterPro" id="IPR027417">
    <property type="entry name" value="P-loop_NTPase"/>
</dbReference>
<dbReference type="InterPro" id="IPR011335">
    <property type="entry name" value="Restrct_endonuc-II-like"/>
</dbReference>
<dbReference type="InterPro" id="IPR045055">
    <property type="entry name" value="DNA2/NAM7-like"/>
</dbReference>
<accession>A0A1Y0IHD6</accession>
<gene>
    <name evidence="6" type="ORF">OLMES_4968</name>
</gene>
<organism evidence="6 7">
    <name type="scientific">Oleiphilus messinensis</name>
    <dbReference type="NCBI Taxonomy" id="141451"/>
    <lineage>
        <taxon>Bacteria</taxon>
        <taxon>Pseudomonadati</taxon>
        <taxon>Pseudomonadota</taxon>
        <taxon>Gammaproteobacteria</taxon>
        <taxon>Oceanospirillales</taxon>
        <taxon>Oleiphilaceae</taxon>
        <taxon>Oleiphilus</taxon>
    </lineage>
</organism>
<dbReference type="Pfam" id="PF13087">
    <property type="entry name" value="AAA_12"/>
    <property type="match status" value="1"/>
</dbReference>
<dbReference type="Pfam" id="PF18741">
    <property type="entry name" value="MTES_1575"/>
    <property type="match status" value="1"/>
</dbReference>
<dbReference type="SUPFAM" id="SSF52540">
    <property type="entry name" value="P-loop containing nucleoside triphosphate hydrolases"/>
    <property type="match status" value="1"/>
</dbReference>
<dbReference type="InterPro" id="IPR041679">
    <property type="entry name" value="DNA2/NAM7-like_C"/>
</dbReference>
<dbReference type="FunFam" id="3.40.960.10:FF:000002">
    <property type="entry name" value="DNA helicase related protein"/>
    <property type="match status" value="1"/>
</dbReference>
<feature type="domain" description="DNA2/NAM7 helicase-like C-terminal" evidence="4">
    <location>
        <begin position="1011"/>
        <end position="1206"/>
    </location>
</feature>
<reference evidence="6 7" key="1">
    <citation type="submission" date="2017-05" db="EMBL/GenBank/DDBJ databases">
        <title>Genomic insights into alkan degradation activity of Oleiphilus messinensis.</title>
        <authorList>
            <person name="Kozyavkin S.A."/>
            <person name="Slesarev A.I."/>
            <person name="Golyshin P.N."/>
            <person name="Korzhenkov A."/>
            <person name="Golyshina O.N."/>
            <person name="Toshchakov S.V."/>
        </authorList>
    </citation>
    <scope>NUCLEOTIDE SEQUENCE [LARGE SCALE GENOMIC DNA]</scope>
    <source>
        <strain evidence="6 7">ME102</strain>
    </source>
</reference>
<keyword evidence="7" id="KW-1185">Reference proteome</keyword>
<dbReference type="Gene3D" id="3.40.960.10">
    <property type="entry name" value="VSR Endonuclease"/>
    <property type="match status" value="1"/>
</dbReference>
<feature type="domain" description="Restriction endonuclease type II-like" evidence="5">
    <location>
        <begin position="1251"/>
        <end position="1348"/>
    </location>
</feature>
<dbReference type="InterPro" id="IPR049468">
    <property type="entry name" value="Restrct_endonuc-II-like_dom"/>
</dbReference>
<feature type="coiled-coil region" evidence="1">
    <location>
        <begin position="730"/>
        <end position="757"/>
    </location>
</feature>
<keyword evidence="6" id="KW-0378">Hydrolase</keyword>
<evidence type="ECO:0000313" key="7">
    <source>
        <dbReference type="Proteomes" id="UP000196027"/>
    </source>
</evidence>
<dbReference type="KEGG" id="ome:OLMES_4968"/>
<dbReference type="Gene3D" id="3.40.50.300">
    <property type="entry name" value="P-loop containing nucleotide triphosphate hydrolases"/>
    <property type="match status" value="3"/>
</dbReference>
<evidence type="ECO:0000256" key="1">
    <source>
        <dbReference type="SAM" id="Coils"/>
    </source>
</evidence>
<dbReference type="PANTHER" id="PTHR10887">
    <property type="entry name" value="DNA2/NAM7 HELICASE FAMILY"/>
    <property type="match status" value="1"/>
</dbReference>
<dbReference type="Proteomes" id="UP000196027">
    <property type="component" value="Chromosome"/>
</dbReference>
<dbReference type="Pfam" id="PF13195">
    <property type="entry name" value="DUF4011"/>
    <property type="match status" value="1"/>
</dbReference>
<dbReference type="InterPro" id="IPR041677">
    <property type="entry name" value="DNA2/NAM7_AAA_11"/>
</dbReference>
<dbReference type="SUPFAM" id="SSF52980">
    <property type="entry name" value="Restriction endonuclease-like"/>
    <property type="match status" value="1"/>
</dbReference>
<evidence type="ECO:0000259" key="5">
    <source>
        <dbReference type="Pfam" id="PF18741"/>
    </source>
</evidence>
<dbReference type="GO" id="GO:0004386">
    <property type="term" value="F:helicase activity"/>
    <property type="evidence" value="ECO:0007669"/>
    <property type="project" value="UniProtKB-KW"/>
</dbReference>
<proteinExistence type="predicted"/>
<protein>
    <submittedName>
        <fullName evidence="6">DNA/RNA helicase</fullName>
    </submittedName>
</protein>
<dbReference type="Pfam" id="PF11784">
    <property type="entry name" value="DUF3320"/>
    <property type="match status" value="1"/>
</dbReference>
<evidence type="ECO:0000259" key="3">
    <source>
        <dbReference type="Pfam" id="PF13086"/>
    </source>
</evidence>
<dbReference type="Pfam" id="PF13086">
    <property type="entry name" value="AAA_11"/>
    <property type="match status" value="2"/>
</dbReference>
<dbReference type="CDD" id="cd18808">
    <property type="entry name" value="SF1_C_Upf1"/>
    <property type="match status" value="1"/>
</dbReference>
<feature type="domain" description="DUF3320" evidence="2">
    <location>
        <begin position="1416"/>
        <end position="1454"/>
    </location>
</feature>
<dbReference type="InterPro" id="IPR025103">
    <property type="entry name" value="DUF4011"/>
</dbReference>
<feature type="domain" description="DNA2/NAM7 helicase helicase" evidence="3">
    <location>
        <begin position="303"/>
        <end position="377"/>
    </location>
</feature>
<sequence length="1578" mass="177850">MSIKQQIEFARRELLDMGLGTNPLLNYRSNAKSVDIVDEIASQTFDILINENKSMYFLPLPEAYRELYTESQSESDTDDSLPPLETYLEDNVGVNRHKDSHLQTKLTPEKLEISLIKIENEAHTLLQEQGIEVLYLALGFLKWFEDKNSDIPYYAPLILLPVELQRTSAKAAFSIQFTQADFGSNLALAAKLKGEFRVDLPTFGDELDVEHYMQSVRSAIEAQERWQVLDNQIALGLFSFGKFQMYADLDEGNWPQGKSLLDQPLLKALFETGFVKDTEQLEGLPNHENVREPEKLHLVKDADSSQTKAILAVMEGSNLVIQGPPGTGKSQTITNVIAEALAKDKKVLFVAQKMAALKVVKKRLDESHLGDAVLELHSHKSTKKTVLDSLKRTFEQGKPQVPDRQQHYERLTMVRGQLDQYVNTITKPILQSGLDYIGALGHYLDLQQEEDYRRYPQLSFDMLRDWDSIQLAEAERGLIAVKEHIDSYGIPSENPYFVSTRTALSPIEQQRIERSVADCKQTLEDITRLAQQLSQEIGLDKSKTLHDVDNLYQTSLRALQAPKLAGVNLAADAWQQHRNSVRQLITDGQSMTRIFTEYKDRFITQAFTAVMVEIKQGLVGRVDKWWRIFSPRYWKAKSALQAYVTRGLTGKPIQWLEWVDDLLRYQTSYQAYQELQTLGQSLFADQWHGKDSDWKALGELSEWVLSLYDDIADAKVDAGIIKFLSKAPTLSGWKAQLAILNDAIEALSAQLTELYELVQVQATAGTLEHKNIDLQDLSELLAGWQNVEKLYEASRYNQIQEILRAVGLSEIIPLAAEWHLPTECLLPTLKASYYAGLVNDAYNANPCIQQFDRVHHERLIQEFRHLDGALFDFAKEALVSHLHTKLPNYNAPGEMDLLRREFTKKRRHIPIRRLLSEATAVIQQAKPVFMMSPMSVATYLPPGKVEFDLVIFDEASQIPAPDALGAIARGKQVIVVGDSKQMPPTNFFGRAVEFSDEEADESTTADVESILGLMLSKGVPEAMLRWHYRSRHHSLIAVSNNQFYNDKLMIFPSPGSHPEATGLSLNILTDTVYGRGSTRSNPLEAEHIAKAVLLHAKHRPHLSLGVVAFSTSQRDAILFALERLRRVNAETENFFSHHEGGDEFFVKNLENVQGDERDVIFVSIGYGKMQSGQMTQNFGPVNKTDGERRLNVLISRARMAMQVYCNFSADDIRVTADTPFGVKALQVFLNYAATGQLETSRVTGKEHDSPFEVEVHNAIEQLGYDAEPQVGSSGFYIDLAVRDPNKPGRFILAVECDGASYHSSASARDRDRIRQSVLEGLGWRFHRIWSTDWFRNAAGEIERLKQSIQDARNAVDSEGLPTDSSPTMDVAAPLTITRNADEPEIRQVAVPKYQYVCPEELELAFVSDIDELSDVDVQNAILKLVHIESPICLSLLSSRISSAVGFSRIGAKLKNSIKEWVIQLVHSNKIRLIDDFIYANSEKPIRLRDWSALDSAMRKIEYVSEKELENAIFVTVRDAVSIESDDCIAAALALIGFQRVTAKAKQQLHSIIQGLLYLEELREVNGRLQLGVTENSGG</sequence>
<dbReference type="InterPro" id="IPR021754">
    <property type="entry name" value="DUF3320"/>
</dbReference>
<evidence type="ECO:0000313" key="6">
    <source>
        <dbReference type="EMBL" id="ARU58955.1"/>
    </source>
</evidence>
<name>A0A1Y0IHD6_9GAMM</name>
<keyword evidence="6" id="KW-0547">Nucleotide-binding</keyword>
<dbReference type="EMBL" id="CP021425">
    <property type="protein sequence ID" value="ARU58955.1"/>
    <property type="molecule type" value="Genomic_DNA"/>
</dbReference>
<evidence type="ECO:0000259" key="4">
    <source>
        <dbReference type="Pfam" id="PF13087"/>
    </source>
</evidence>
<dbReference type="InterPro" id="IPR047187">
    <property type="entry name" value="SF1_C_Upf1"/>
</dbReference>
<dbReference type="PANTHER" id="PTHR10887:SF530">
    <property type="entry name" value="SUPERFAMILY I DNA HELICASES"/>
    <property type="match status" value="1"/>
</dbReference>
<keyword evidence="6" id="KW-0347">Helicase</keyword>
<feature type="domain" description="DNA2/NAM7 helicase helicase" evidence="3">
    <location>
        <begin position="946"/>
        <end position="985"/>
    </location>
</feature>
<evidence type="ECO:0000259" key="2">
    <source>
        <dbReference type="Pfam" id="PF11784"/>
    </source>
</evidence>
<keyword evidence="6" id="KW-0067">ATP-binding</keyword>
<dbReference type="RefSeq" id="WP_198343116.1">
    <property type="nucleotide sequence ID" value="NZ_CP021425.1"/>
</dbReference>